<accession>A0A366MU77</accession>
<dbReference type="GO" id="GO:0005524">
    <property type="term" value="F:ATP binding"/>
    <property type="evidence" value="ECO:0007669"/>
    <property type="project" value="InterPro"/>
</dbReference>
<dbReference type="Gene3D" id="3.40.50.300">
    <property type="entry name" value="P-loop containing nucleotide triphosphate hydrolases"/>
    <property type="match status" value="2"/>
</dbReference>
<dbReference type="PROSITE" id="PS51192">
    <property type="entry name" value="HELICASE_ATP_BIND_1"/>
    <property type="match status" value="1"/>
</dbReference>
<organism evidence="2 3">
    <name type="scientific">Aliarcobacter vitoriensis</name>
    <dbReference type="NCBI Taxonomy" id="2011099"/>
    <lineage>
        <taxon>Bacteria</taxon>
        <taxon>Pseudomonadati</taxon>
        <taxon>Campylobacterota</taxon>
        <taxon>Epsilonproteobacteria</taxon>
        <taxon>Campylobacterales</taxon>
        <taxon>Arcobacteraceae</taxon>
        <taxon>Aliarcobacter</taxon>
    </lineage>
</organism>
<keyword evidence="3" id="KW-1185">Reference proteome</keyword>
<dbReference type="GO" id="GO:0004386">
    <property type="term" value="F:helicase activity"/>
    <property type="evidence" value="ECO:0007669"/>
    <property type="project" value="UniProtKB-KW"/>
</dbReference>
<dbReference type="InterPro" id="IPR006935">
    <property type="entry name" value="Helicase/UvrB_N"/>
</dbReference>
<dbReference type="GO" id="GO:0005829">
    <property type="term" value="C:cytosol"/>
    <property type="evidence" value="ECO:0007669"/>
    <property type="project" value="TreeGrafter"/>
</dbReference>
<dbReference type="PANTHER" id="PTHR47396:SF1">
    <property type="entry name" value="ATP-DEPENDENT HELICASE IRC3-RELATED"/>
    <property type="match status" value="1"/>
</dbReference>
<dbReference type="OrthoDB" id="9804086at2"/>
<proteinExistence type="predicted"/>
<dbReference type="SMART" id="SM00487">
    <property type="entry name" value="DEXDc"/>
    <property type="match status" value="1"/>
</dbReference>
<dbReference type="InterPro" id="IPR027417">
    <property type="entry name" value="P-loop_NTPase"/>
</dbReference>
<dbReference type="GO" id="GO:0003677">
    <property type="term" value="F:DNA binding"/>
    <property type="evidence" value="ECO:0007669"/>
    <property type="project" value="InterPro"/>
</dbReference>
<evidence type="ECO:0000313" key="3">
    <source>
        <dbReference type="Proteomes" id="UP000252669"/>
    </source>
</evidence>
<dbReference type="CDD" id="cd17926">
    <property type="entry name" value="DEXHc_RE"/>
    <property type="match status" value="1"/>
</dbReference>
<comment type="caution">
    <text evidence="2">The sequence shown here is derived from an EMBL/GenBank/DDBJ whole genome shotgun (WGS) entry which is preliminary data.</text>
</comment>
<dbReference type="Pfam" id="PF04851">
    <property type="entry name" value="ResIII"/>
    <property type="match status" value="1"/>
</dbReference>
<feature type="domain" description="Helicase ATP-binding" evidence="1">
    <location>
        <begin position="123"/>
        <end position="293"/>
    </location>
</feature>
<evidence type="ECO:0000313" key="2">
    <source>
        <dbReference type="EMBL" id="RBQ29811.1"/>
    </source>
</evidence>
<dbReference type="GO" id="GO:0016787">
    <property type="term" value="F:hydrolase activity"/>
    <property type="evidence" value="ECO:0007669"/>
    <property type="project" value="InterPro"/>
</dbReference>
<dbReference type="SUPFAM" id="SSF52540">
    <property type="entry name" value="P-loop containing nucleoside triphosphate hydrolases"/>
    <property type="match status" value="1"/>
</dbReference>
<dbReference type="AlphaFoldDB" id="A0A366MU77"/>
<keyword evidence="2" id="KW-0347">Helicase</keyword>
<dbReference type="InterPro" id="IPR014001">
    <property type="entry name" value="Helicase_ATP-bd"/>
</dbReference>
<gene>
    <name evidence="2" type="ORF">CRU91_02450</name>
</gene>
<evidence type="ECO:0000259" key="1">
    <source>
        <dbReference type="PROSITE" id="PS51192"/>
    </source>
</evidence>
<dbReference type="PANTHER" id="PTHR47396">
    <property type="entry name" value="TYPE I RESTRICTION ENZYME ECOKI R PROTEIN"/>
    <property type="match status" value="1"/>
</dbReference>
<name>A0A366MU77_9BACT</name>
<sequence>MIYSQQSLDLISKETLELKKPLFYRNERVSCGNISQLALESGNWSFTATPYKDNIYKLVHNLSISFLAELKKINGKITYEIKSCVENIKVTNPPYKGLNINGVGEIGDGLRNAQLGAIHSLMAHWSLSNEVATIVLPTGTGKTETMLVATLADKASRTLVIVPSIELKNQIADKYATWGILRKLGVITKETLNPSVLILNKTLENDENIEDIKSADIIISTPAFFARATSEIQLKIKDIFSHIFFDEAHHIKANEWNYIKQLFKNSKIVQFTATPYRNDKKPIEGKIVYNYPLTKALEDECFSKISLVTVNERNPRKKDKAIADAAMERLLDDRKKGFTRHRMMVRTDERSHAEKLLQDYQEWFPNERIILIHSGTKNKKNVIKNIKKGQYDIIIAVDMLKEGFDYPDFKIAAVHGIHKSLAVLLQFIGRFTRTQKDLGDASFVVNYADENISLELENLFQDGSGWEKIISEIADAKKQQAESLLTFLQGCEPYSGFDSPDIELNPKLVYPALSCVCFKSEKVNWNNFKEAFNLNIHSLSQPYFNINENIFYFTIQKREKVKWVRTTRIKDQTWALITMHYDESSKLLFIGCSDKRFDIDLLAEKISENTSERVTGDVVFRSFDSIKRLSLVHAGIFKPANHLHRYSRLSGADVTIELNKWREGSKVKKSDFVGIGFRDGFPVSIGASVKGKMWSPARVGDLKEWKEWCLKIGKLITNNNIDTEQLLKDSAKKIQLEEYPKGIHILATDWSEELYDRIHKLTFEMPSKNSFMLSEGILKCNNTDSSRADFILNIFDESILFSIVLGGENGHSIIGLDNSKITVEGLKSNPIPLKQFFQENPPTMFLLNGCTIAGSIHTDYSESSILTIPDEQIKTLDWENVDYKVESFYKGKDTRENSIQEYMMKKLIDRGANIVFNDDNSGESADIVGIFKEDELIRFEMIHCKYSKEKSGARLSDLYEVCGQAVVSLRYKWKPEELLKHLERRNATGVLAGKRFYHGDIVDVAEIKKALKYCNVEFEFAIAQPGVEKSSLNQEMKDFLGSIYSTVIEMTETKLCCYFND</sequence>
<dbReference type="SMART" id="SM00490">
    <property type="entry name" value="HELICc"/>
    <property type="match status" value="1"/>
</dbReference>
<dbReference type="EMBL" id="PDKB01000003">
    <property type="protein sequence ID" value="RBQ29811.1"/>
    <property type="molecule type" value="Genomic_DNA"/>
</dbReference>
<dbReference type="Pfam" id="PF00271">
    <property type="entry name" value="Helicase_C"/>
    <property type="match status" value="1"/>
</dbReference>
<dbReference type="Proteomes" id="UP000252669">
    <property type="component" value="Unassembled WGS sequence"/>
</dbReference>
<reference evidence="2 3" key="1">
    <citation type="submission" date="2017-10" db="EMBL/GenBank/DDBJ databases">
        <title>Genomics of the genus Arcobacter.</title>
        <authorList>
            <person name="Perez-Cataluna A."/>
            <person name="Figueras M.J."/>
        </authorList>
    </citation>
    <scope>NUCLEOTIDE SEQUENCE [LARGE SCALE GENOMIC DNA]</scope>
    <source>
        <strain evidence="2 3">CECT 9230</strain>
    </source>
</reference>
<keyword evidence="2" id="KW-0067">ATP-binding</keyword>
<keyword evidence="2" id="KW-0378">Hydrolase</keyword>
<keyword evidence="2" id="KW-0547">Nucleotide-binding</keyword>
<dbReference type="RefSeq" id="WP_113893038.1">
    <property type="nucleotide sequence ID" value="NZ_JANJGA010000004.1"/>
</dbReference>
<dbReference type="InterPro" id="IPR050742">
    <property type="entry name" value="Helicase_Restrict-Modif_Enz"/>
</dbReference>
<protein>
    <submittedName>
        <fullName evidence="2">Helicase</fullName>
    </submittedName>
</protein>
<dbReference type="InterPro" id="IPR001650">
    <property type="entry name" value="Helicase_C-like"/>
</dbReference>